<evidence type="ECO:0000256" key="5">
    <source>
        <dbReference type="ARBA" id="ARBA00023163"/>
    </source>
</evidence>
<evidence type="ECO:0000256" key="4">
    <source>
        <dbReference type="ARBA" id="ARBA00023125"/>
    </source>
</evidence>
<evidence type="ECO:0000313" key="9">
    <source>
        <dbReference type="EMBL" id="OEL34638.1"/>
    </source>
</evidence>
<accession>A0A1E5WBM6</accession>
<comment type="subcellular location">
    <subcellularLocation>
        <location evidence="1">Nucleus</location>
    </subcellularLocation>
</comment>
<sequence length="475" mass="51403">MYGSPASKDLNRPVQPPMASSGLLRYRSAPSAVLGELCEDFLPPGPRAASPDAGADNVFSRFLADQHIRDDKPSPPPAPAAVHFPSESDMASQQQQQMMFHSQHQQQQQEMVDAKSGLYRTVSSGMEPAAAAGTNNLTRQSSSPAGFLDHLNMDNGYGAMLRAGMSMGFRDGSSTATADSLAGGGGRLKGQLSFSSRQGSLMSQISEMDSEDVGGSSPEAAGGDRGYIPGYPMGSGWEDSSSLMSENLSGMKRPRDSSEPGQNGLTHQFSLPKTSSEMATIEKFLQFQDAVPCKIRAKRGCATHPRSIAERVRRTKISERIRKLQELVPNMDKQTNTSDMLDLAVDYIKDLQKQVKGGVLGDLSLMCPEFVQLFLADFGASGALTSALRFMTKAAFENTRDGFRKGAMSCFFELLYVLAYAFVFPRLPIVKHYRAKAAAEGSLTVMADLAGLLLQESQTMYERIWALAETENPGS</sequence>
<feature type="compositionally biased region" description="Polar residues" evidence="7">
    <location>
        <begin position="259"/>
        <end position="270"/>
    </location>
</feature>
<dbReference type="Proteomes" id="UP000095767">
    <property type="component" value="Unassembled WGS sequence"/>
</dbReference>
<keyword evidence="6" id="KW-0539">Nucleus</keyword>
<proteinExistence type="inferred from homology"/>
<feature type="region of interest" description="Disordered" evidence="7">
    <location>
        <begin position="1"/>
        <end position="22"/>
    </location>
</feature>
<reference evidence="9 10" key="1">
    <citation type="submission" date="2016-09" db="EMBL/GenBank/DDBJ databases">
        <title>The draft genome of Dichanthelium oligosanthes: A C3 panicoid grass species.</title>
        <authorList>
            <person name="Studer A.J."/>
            <person name="Schnable J.C."/>
            <person name="Brutnell T.P."/>
        </authorList>
    </citation>
    <scope>NUCLEOTIDE SEQUENCE [LARGE SCALE GENOMIC DNA]</scope>
    <source>
        <strain evidence="10">cv. Kellogg 1175</strain>
        <tissue evidence="9">Leaf</tissue>
    </source>
</reference>
<dbReference type="PANTHER" id="PTHR16223:SF125">
    <property type="entry name" value="OS08G0506700 PROTEIN"/>
    <property type="match status" value="1"/>
</dbReference>
<keyword evidence="10" id="KW-1185">Reference proteome</keyword>
<dbReference type="STRING" id="888268.A0A1E5WBM6"/>
<evidence type="ECO:0000256" key="6">
    <source>
        <dbReference type="ARBA" id="ARBA00023242"/>
    </source>
</evidence>
<dbReference type="GO" id="GO:0000978">
    <property type="term" value="F:RNA polymerase II cis-regulatory region sequence-specific DNA binding"/>
    <property type="evidence" value="ECO:0007669"/>
    <property type="project" value="TreeGrafter"/>
</dbReference>
<feature type="compositionally biased region" description="Polar residues" evidence="7">
    <location>
        <begin position="192"/>
        <end position="207"/>
    </location>
</feature>
<feature type="region of interest" description="Disordered" evidence="7">
    <location>
        <begin position="172"/>
        <end position="270"/>
    </location>
</feature>
<keyword evidence="5" id="KW-0804">Transcription</keyword>
<dbReference type="AlphaFoldDB" id="A0A1E5WBM6"/>
<feature type="compositionally biased region" description="Polar residues" evidence="7">
    <location>
        <begin position="238"/>
        <end position="248"/>
    </location>
</feature>
<protein>
    <submittedName>
        <fullName evidence="9">Transcription factor bHLH130</fullName>
    </submittedName>
</protein>
<evidence type="ECO:0000313" key="10">
    <source>
        <dbReference type="Proteomes" id="UP000095767"/>
    </source>
</evidence>
<dbReference type="OrthoDB" id="2019494at2759"/>
<keyword evidence="3" id="KW-0805">Transcription regulation</keyword>
<dbReference type="Pfam" id="PF00010">
    <property type="entry name" value="HLH"/>
    <property type="match status" value="1"/>
</dbReference>
<name>A0A1E5WBM6_9POAL</name>
<evidence type="ECO:0000256" key="3">
    <source>
        <dbReference type="ARBA" id="ARBA00023015"/>
    </source>
</evidence>
<dbReference type="FunFam" id="4.10.280.10:FF:000021">
    <property type="entry name" value="Transcription factor bHLH130 family"/>
    <property type="match status" value="1"/>
</dbReference>
<dbReference type="EMBL" id="LWDX02014717">
    <property type="protein sequence ID" value="OEL34638.1"/>
    <property type="molecule type" value="Genomic_DNA"/>
</dbReference>
<dbReference type="GO" id="GO:0005634">
    <property type="term" value="C:nucleus"/>
    <property type="evidence" value="ECO:0007669"/>
    <property type="project" value="UniProtKB-SubCell"/>
</dbReference>
<gene>
    <name evidence="9" type="ORF">BAE44_0004343</name>
</gene>
<dbReference type="InterPro" id="IPR045843">
    <property type="entry name" value="IND-like"/>
</dbReference>
<organism evidence="9 10">
    <name type="scientific">Dichanthelium oligosanthes</name>
    <dbReference type="NCBI Taxonomy" id="888268"/>
    <lineage>
        <taxon>Eukaryota</taxon>
        <taxon>Viridiplantae</taxon>
        <taxon>Streptophyta</taxon>
        <taxon>Embryophyta</taxon>
        <taxon>Tracheophyta</taxon>
        <taxon>Spermatophyta</taxon>
        <taxon>Magnoliopsida</taxon>
        <taxon>Liliopsida</taxon>
        <taxon>Poales</taxon>
        <taxon>Poaceae</taxon>
        <taxon>PACMAD clade</taxon>
        <taxon>Panicoideae</taxon>
        <taxon>Panicodae</taxon>
        <taxon>Paniceae</taxon>
        <taxon>Dichantheliinae</taxon>
        <taxon>Dichanthelium</taxon>
    </lineage>
</organism>
<dbReference type="PROSITE" id="PS50888">
    <property type="entry name" value="BHLH"/>
    <property type="match status" value="1"/>
</dbReference>
<dbReference type="Gene3D" id="4.10.280.10">
    <property type="entry name" value="Helix-loop-helix DNA-binding domain"/>
    <property type="match status" value="1"/>
</dbReference>
<comment type="similarity">
    <text evidence="2">Belongs to the bHLH protein family.</text>
</comment>
<evidence type="ECO:0000256" key="7">
    <source>
        <dbReference type="SAM" id="MobiDB-lite"/>
    </source>
</evidence>
<keyword evidence="4" id="KW-0238">DNA-binding</keyword>
<dbReference type="InterPro" id="IPR036638">
    <property type="entry name" value="HLH_DNA-bd_sf"/>
</dbReference>
<dbReference type="SUPFAM" id="SSF47459">
    <property type="entry name" value="HLH, helix-loop-helix DNA-binding domain"/>
    <property type="match status" value="1"/>
</dbReference>
<feature type="domain" description="BHLH" evidence="8">
    <location>
        <begin position="301"/>
        <end position="351"/>
    </location>
</feature>
<comment type="caution">
    <text evidence="9">The sequence shown here is derived from an EMBL/GenBank/DDBJ whole genome shotgun (WGS) entry which is preliminary data.</text>
</comment>
<dbReference type="GO" id="GO:0000981">
    <property type="term" value="F:DNA-binding transcription factor activity, RNA polymerase II-specific"/>
    <property type="evidence" value="ECO:0007669"/>
    <property type="project" value="TreeGrafter"/>
</dbReference>
<evidence type="ECO:0000256" key="2">
    <source>
        <dbReference type="ARBA" id="ARBA00005510"/>
    </source>
</evidence>
<dbReference type="CDD" id="cd11393">
    <property type="entry name" value="bHLH_AtbHLH_like"/>
    <property type="match status" value="1"/>
</dbReference>
<dbReference type="InterPro" id="IPR045239">
    <property type="entry name" value="bHLH95_bHLH"/>
</dbReference>
<evidence type="ECO:0000256" key="1">
    <source>
        <dbReference type="ARBA" id="ARBA00004123"/>
    </source>
</evidence>
<dbReference type="SMART" id="SM00353">
    <property type="entry name" value="HLH"/>
    <property type="match status" value="1"/>
</dbReference>
<dbReference type="InterPro" id="IPR011598">
    <property type="entry name" value="bHLH_dom"/>
</dbReference>
<evidence type="ECO:0000259" key="8">
    <source>
        <dbReference type="PROSITE" id="PS50888"/>
    </source>
</evidence>
<dbReference type="PANTHER" id="PTHR16223">
    <property type="entry name" value="TRANSCRIPTION FACTOR BHLH83-RELATED"/>
    <property type="match status" value="1"/>
</dbReference>
<dbReference type="GO" id="GO:0046983">
    <property type="term" value="F:protein dimerization activity"/>
    <property type="evidence" value="ECO:0007669"/>
    <property type="project" value="InterPro"/>
</dbReference>